<proteinExistence type="inferred from homology"/>
<keyword evidence="3" id="KW-0547">Nucleotide-binding</keyword>
<evidence type="ECO:0000259" key="5">
    <source>
        <dbReference type="PROSITE" id="PS50893"/>
    </source>
</evidence>
<evidence type="ECO:0000256" key="3">
    <source>
        <dbReference type="ARBA" id="ARBA00022741"/>
    </source>
</evidence>
<dbReference type="Proteomes" id="UP001305498">
    <property type="component" value="Chromosome"/>
</dbReference>
<keyword evidence="7" id="KW-1185">Reference proteome</keyword>
<dbReference type="EMBL" id="CP118157">
    <property type="protein sequence ID" value="WOF23443.1"/>
    <property type="molecule type" value="Genomic_DNA"/>
</dbReference>
<dbReference type="CDD" id="cd03257">
    <property type="entry name" value="ABC_NikE_OppD_transporters"/>
    <property type="match status" value="2"/>
</dbReference>
<evidence type="ECO:0000313" key="6">
    <source>
        <dbReference type="EMBL" id="WOF23443.1"/>
    </source>
</evidence>
<dbReference type="InterPro" id="IPR003439">
    <property type="entry name" value="ABC_transporter-like_ATP-bd"/>
</dbReference>
<feature type="domain" description="ABC transporter" evidence="5">
    <location>
        <begin position="5"/>
        <end position="248"/>
    </location>
</feature>
<reference evidence="6 7" key="1">
    <citation type="submission" date="2023-02" db="EMBL/GenBank/DDBJ databases">
        <title>Microbacterium betulae sp. nov., isolated from birch wood.</title>
        <authorList>
            <person name="Pasciak M."/>
            <person name="Pawlik K.J."/>
            <person name="Martynowski D."/>
            <person name="Laczmanski L."/>
            <person name="Ciekot J."/>
            <person name="Szponar B."/>
            <person name="Wojcik-Fatla A."/>
            <person name="Mackiewicz B."/>
            <person name="Farian E."/>
            <person name="Cholewa G."/>
            <person name="Cholewa A."/>
            <person name="Dutkiewicz J."/>
        </authorList>
    </citation>
    <scope>NUCLEOTIDE SEQUENCE [LARGE SCALE GENOMIC DNA]</scope>
    <source>
        <strain evidence="6 7">AB</strain>
    </source>
</reference>
<dbReference type="KEGG" id="mbet:N8K70_01840"/>
<dbReference type="GO" id="GO:0016887">
    <property type="term" value="F:ATP hydrolysis activity"/>
    <property type="evidence" value="ECO:0007669"/>
    <property type="project" value="InterPro"/>
</dbReference>
<dbReference type="GO" id="GO:0055085">
    <property type="term" value="P:transmembrane transport"/>
    <property type="evidence" value="ECO:0007669"/>
    <property type="project" value="UniProtKB-ARBA"/>
</dbReference>
<dbReference type="RefSeq" id="WP_317139915.1">
    <property type="nucleotide sequence ID" value="NZ_CP118157.1"/>
</dbReference>
<dbReference type="Pfam" id="PF00005">
    <property type="entry name" value="ABC_tran"/>
    <property type="match status" value="2"/>
</dbReference>
<evidence type="ECO:0000256" key="1">
    <source>
        <dbReference type="ARBA" id="ARBA00005417"/>
    </source>
</evidence>
<feature type="domain" description="ABC transporter" evidence="5">
    <location>
        <begin position="266"/>
        <end position="508"/>
    </location>
</feature>
<accession>A0AA97FIB9</accession>
<keyword evidence="2" id="KW-0813">Transport</keyword>
<dbReference type="PANTHER" id="PTHR43776">
    <property type="entry name" value="TRANSPORT ATP-BINDING PROTEIN"/>
    <property type="match status" value="1"/>
</dbReference>
<dbReference type="Gene3D" id="3.40.50.300">
    <property type="entry name" value="P-loop containing nucleotide triphosphate hydrolases"/>
    <property type="match status" value="2"/>
</dbReference>
<keyword evidence="4 6" id="KW-0067">ATP-binding</keyword>
<organism evidence="6 7">
    <name type="scientific">Microbacterium betulae</name>
    <dbReference type="NCBI Taxonomy" id="2981139"/>
    <lineage>
        <taxon>Bacteria</taxon>
        <taxon>Bacillati</taxon>
        <taxon>Actinomycetota</taxon>
        <taxon>Actinomycetes</taxon>
        <taxon>Micrococcales</taxon>
        <taxon>Microbacteriaceae</taxon>
        <taxon>Microbacterium</taxon>
    </lineage>
</organism>
<evidence type="ECO:0000313" key="7">
    <source>
        <dbReference type="Proteomes" id="UP001305498"/>
    </source>
</evidence>
<dbReference type="InterPro" id="IPR027417">
    <property type="entry name" value="P-loop_NTPase"/>
</dbReference>
<sequence length="523" mass="56292">MSALLATADLRVTYRNGHRALRGVTIDVPAGGVTAVIGESGSGKSTFARAVLGMLPDGARAEGDVVFDGTAVTRLPAAERRALRGRRIGYVPQDPVTNLDPLQRVGAALREALRATGTRPDAERVHALLRDAGLGDADRVARRYPHELSGGQRQRVLIALGLAGRPRLVVADEPTSALDVTVQKEVLDLLCLRAAEHGAGLLLVTHDIEIARERARHVVVLRHGEVVEQGPPERLGRDPYTRELLGASSRHVAAPRPSSAEAPVVLAGAGLAKTYRARGRRVPALDAASFELRRGETLGVVGPSGSGKSTLARGVLRLLELDAGELTADGTLDVRRARGSALRAYRRRVQPVFQNPYASLDPAYSVERTLREAVRLGGSGRHERTRVRELLELVGLEPGHAGRMPDELSGGQQQRVAIARSLAFEPETIVLDEAVSALDVVVQQRILDLLARLQRELGVAYLFVSHDLAVVRQVAHRVVVMRDGRIVEQGPTDRVFADPQHEDTRRLLDAIPGGLPRGGEEAG</sequence>
<gene>
    <name evidence="6" type="ORF">N8K70_01840</name>
</gene>
<dbReference type="PANTHER" id="PTHR43776:SF7">
    <property type="entry name" value="D,D-DIPEPTIDE TRANSPORT ATP-BINDING PROTEIN DDPF-RELATED"/>
    <property type="match status" value="1"/>
</dbReference>
<dbReference type="PROSITE" id="PS50893">
    <property type="entry name" value="ABC_TRANSPORTER_2"/>
    <property type="match status" value="2"/>
</dbReference>
<name>A0AA97FIB9_9MICO</name>
<protein>
    <submittedName>
        <fullName evidence="6">ABC transporter ATP-binding protein</fullName>
    </submittedName>
</protein>
<dbReference type="InterPro" id="IPR003593">
    <property type="entry name" value="AAA+_ATPase"/>
</dbReference>
<evidence type="ECO:0000256" key="2">
    <source>
        <dbReference type="ARBA" id="ARBA00022448"/>
    </source>
</evidence>
<dbReference type="SUPFAM" id="SSF52540">
    <property type="entry name" value="P-loop containing nucleoside triphosphate hydrolases"/>
    <property type="match status" value="2"/>
</dbReference>
<evidence type="ECO:0000256" key="4">
    <source>
        <dbReference type="ARBA" id="ARBA00022840"/>
    </source>
</evidence>
<dbReference type="SMART" id="SM00382">
    <property type="entry name" value="AAA"/>
    <property type="match status" value="2"/>
</dbReference>
<dbReference type="PROSITE" id="PS00211">
    <property type="entry name" value="ABC_TRANSPORTER_1"/>
    <property type="match status" value="2"/>
</dbReference>
<comment type="similarity">
    <text evidence="1">Belongs to the ABC transporter superfamily.</text>
</comment>
<dbReference type="InterPro" id="IPR050319">
    <property type="entry name" value="ABC_transp_ATP-bind"/>
</dbReference>
<dbReference type="InterPro" id="IPR017871">
    <property type="entry name" value="ABC_transporter-like_CS"/>
</dbReference>
<dbReference type="GO" id="GO:0005524">
    <property type="term" value="F:ATP binding"/>
    <property type="evidence" value="ECO:0007669"/>
    <property type="project" value="UniProtKB-KW"/>
</dbReference>
<dbReference type="AlphaFoldDB" id="A0AA97FIB9"/>